<accession>A0ACC2IFH7</accession>
<comment type="caution">
    <text evidence="1">The sequence shown here is derived from an EMBL/GenBank/DDBJ whole genome shotgun (WGS) entry which is preliminary data.</text>
</comment>
<name>A0ACC2IFH7_9PEZI</name>
<evidence type="ECO:0000313" key="1">
    <source>
        <dbReference type="EMBL" id="KAJ8113897.1"/>
    </source>
</evidence>
<keyword evidence="2" id="KW-1185">Reference proteome</keyword>
<organism evidence="1 2">
    <name type="scientific">Nemania bipapillata</name>
    <dbReference type="NCBI Taxonomy" id="110536"/>
    <lineage>
        <taxon>Eukaryota</taxon>
        <taxon>Fungi</taxon>
        <taxon>Dikarya</taxon>
        <taxon>Ascomycota</taxon>
        <taxon>Pezizomycotina</taxon>
        <taxon>Sordariomycetes</taxon>
        <taxon>Xylariomycetidae</taxon>
        <taxon>Xylariales</taxon>
        <taxon>Xylariaceae</taxon>
        <taxon>Nemania</taxon>
    </lineage>
</organism>
<sequence>MAKPFFANVKSVSSGDTLVLTSQNNPNAERTFSLAFVTGPHLRREGDEPFAFQSRDHLRGLTVGKPIQCTVLYTVPSSGREYGYAQLRDGTQLPDELVKAGWLKVREDAGRKEESEDILERLDTLRNLESQAKSEGKGLWASTGGAIEVLNDIASIDFNQWKGKTVDGLVERVLSGDRCLVRLKLSDKSHLQVMALVAGIRTPSTGRVNQSTGQAQAAEEFGNEARQFVEQRLLQRDIKVELVGLSQQGQLIASLLHPRGSIAEFLLADGLARCNDFHSTLLGAKMAPLRAAEKTAQASKLRLHKDHVAKTAGGGTSDMIVSKVMSADTIFVRAKTGEEKRISLSSVRGPRAGEPSEAPFRDEAKEYLRKRLIGKHVKISVDGSKPATDDFEARDVATVTEKGKNINIALVQDGWCSVIRHRKDDTDRAPNYDELLAAQEDAKEQKRGMWSTKPSKAKTYMDASESVQKAKIQLSTLSRQKKVPGVVDFCKAGSRFTILIPREGVKITMVLAGVRAPRAPRSAGDKGEPLGQEALELANRRCNQRDCEIDVYDIDKVGGFIGDLYIGRESFAKILVEEGLAQVHQYSAEKAGNAAELLAAEKKAKEGRKGLWHAWDPSQDEDEEEAAPAEVSAESEATDKKNADYREVVVTNIDSNGKLKIQEIGKGTSALEIMMNEFKKFHLDSKNSKPLGNAPKAGEYVAAKFSADGQWYRARVRSNDRNAKVSEVVYIDYGNSEQLPWSSLRPLDQPEFTVQKLKAQAIDAVLSFIQLPTATDYFRDATDFIADATDGRTLVASFDFVDTKEGLSYITLFDEASSGSSATFADSVNKDVVANGYAMVPRKLKAWERGRASEEVLKKLREVETEAKADRRGMWQYGDITED</sequence>
<gene>
    <name evidence="1" type="ORF">ONZ43_g5040</name>
</gene>
<reference evidence="1" key="1">
    <citation type="submission" date="2022-11" db="EMBL/GenBank/DDBJ databases">
        <title>Genome Sequence of Nemania bipapillata.</title>
        <authorList>
            <person name="Buettner E."/>
        </authorList>
    </citation>
    <scope>NUCLEOTIDE SEQUENCE</scope>
    <source>
        <strain evidence="1">CP14</strain>
    </source>
</reference>
<dbReference type="Proteomes" id="UP001153334">
    <property type="component" value="Unassembled WGS sequence"/>
</dbReference>
<proteinExistence type="predicted"/>
<protein>
    <submittedName>
        <fullName evidence="1">Uncharacterized protein</fullName>
    </submittedName>
</protein>
<evidence type="ECO:0000313" key="2">
    <source>
        <dbReference type="Proteomes" id="UP001153334"/>
    </source>
</evidence>
<dbReference type="EMBL" id="JAPESX010001473">
    <property type="protein sequence ID" value="KAJ8113897.1"/>
    <property type="molecule type" value="Genomic_DNA"/>
</dbReference>